<dbReference type="Proteomes" id="UP000324194">
    <property type="component" value="Chromosome 1"/>
</dbReference>
<organism evidence="10 11">
    <name type="scientific">Aquicella siphonis</name>
    <dbReference type="NCBI Taxonomy" id="254247"/>
    <lineage>
        <taxon>Bacteria</taxon>
        <taxon>Pseudomonadati</taxon>
        <taxon>Pseudomonadota</taxon>
        <taxon>Gammaproteobacteria</taxon>
        <taxon>Legionellales</taxon>
        <taxon>Coxiellaceae</taxon>
        <taxon>Aquicella</taxon>
    </lineage>
</organism>
<dbReference type="Pfam" id="PF00263">
    <property type="entry name" value="Secretin"/>
    <property type="match status" value="1"/>
</dbReference>
<dbReference type="InterPro" id="IPR005644">
    <property type="entry name" value="NolW-like"/>
</dbReference>
<dbReference type="InterPro" id="IPR001775">
    <property type="entry name" value="GspD/PilQ"/>
</dbReference>
<evidence type="ECO:0000313" key="10">
    <source>
        <dbReference type="EMBL" id="VVC76658.1"/>
    </source>
</evidence>
<dbReference type="EMBL" id="LR699119">
    <property type="protein sequence ID" value="VVC76658.1"/>
    <property type="molecule type" value="Genomic_DNA"/>
</dbReference>
<dbReference type="InterPro" id="IPR051808">
    <property type="entry name" value="Type_IV_pilus_biogenesis"/>
</dbReference>
<evidence type="ECO:0000256" key="3">
    <source>
        <dbReference type="ARBA" id="ARBA00022729"/>
    </source>
</evidence>
<feature type="chain" id="PRO_5022818540" evidence="8">
    <location>
        <begin position="22"/>
        <end position="418"/>
    </location>
</feature>
<comment type="subcellular location">
    <subcellularLocation>
        <location evidence="7">Cell outer membrane</location>
    </subcellularLocation>
    <subcellularLocation>
        <location evidence="1">Membrane</location>
    </subcellularLocation>
</comment>
<sequence>MSLHIIMRCIIVMICVSAAQAAHVQQKKPGMTINLRQVRLADSIRMMARMLDMNVIISPAVTGMVTLALSNVSPEDILSALLLSHDLAKWRIGRVWLIAPRGDLIRRRQDEFKWIEQEDEAEPLSLRIWQIKYANAQDIGRLLQDEHASLLSRRGRVRIDTRTNRICIQDAESRLRNMQKLIDRFDVPVRQVSIKARIVSVDSDFERELGVKFSASPAVTEKSGYDLAGSGGIMPDRHRPGGASIVESALLDMHLSALESAGHAKLISSPSLFTANQQEAWIEAGEEVPYQEVSEGGGTATVFKKAVLGLKVTPQILPGNQVLLNLQISQDRPGGKQVQGVPTINTHKMMTRVLVKSGQTIVLGGIFEENRENLQSGVPFIHDLPILGGLFRMRNHHDSKRELLIFVTPRILSGEEVY</sequence>
<accession>A0A5E4PJM6</accession>
<evidence type="ECO:0000256" key="5">
    <source>
        <dbReference type="ARBA" id="ARBA00023237"/>
    </source>
</evidence>
<dbReference type="PANTHER" id="PTHR30604:SF1">
    <property type="entry name" value="DNA UTILIZATION PROTEIN HOFQ"/>
    <property type="match status" value="1"/>
</dbReference>
<dbReference type="PRINTS" id="PR00811">
    <property type="entry name" value="BCTERIALGSPD"/>
</dbReference>
<keyword evidence="3 8" id="KW-0732">Signal</keyword>
<dbReference type="Gene3D" id="3.30.1370.120">
    <property type="match status" value="1"/>
</dbReference>
<name>A0A5E4PJM6_9COXI</name>
<dbReference type="InterPro" id="IPR011662">
    <property type="entry name" value="Secretin/TonB_short_N"/>
</dbReference>
<protein>
    <submittedName>
        <fullName evidence="10">Type IV pilus biogenesis and competence protein PilQ</fullName>
    </submittedName>
</protein>
<dbReference type="InterPro" id="IPR004846">
    <property type="entry name" value="T2SS/T3SS_dom"/>
</dbReference>
<keyword evidence="4" id="KW-0472">Membrane</keyword>
<dbReference type="Pfam" id="PF03958">
    <property type="entry name" value="Secretin_N"/>
    <property type="match status" value="1"/>
</dbReference>
<dbReference type="KEGG" id="asip:AQUSIP_19820"/>
<dbReference type="PANTHER" id="PTHR30604">
    <property type="entry name" value="PROTEIN TRANSPORT PROTEIN HOFQ"/>
    <property type="match status" value="1"/>
</dbReference>
<dbReference type="RefSeq" id="WP_148339964.1">
    <property type="nucleotide sequence ID" value="NZ_LR699119.1"/>
</dbReference>
<comment type="similarity">
    <text evidence="6">Belongs to the bacterial secretin family.</text>
</comment>
<dbReference type="GO" id="GO:0009279">
    <property type="term" value="C:cell outer membrane"/>
    <property type="evidence" value="ECO:0007669"/>
    <property type="project" value="UniProtKB-SubCell"/>
</dbReference>
<keyword evidence="2 7" id="KW-0813">Transport</keyword>
<dbReference type="SMART" id="SM00965">
    <property type="entry name" value="STN"/>
    <property type="match status" value="1"/>
</dbReference>
<evidence type="ECO:0000256" key="1">
    <source>
        <dbReference type="ARBA" id="ARBA00004370"/>
    </source>
</evidence>
<proteinExistence type="inferred from homology"/>
<feature type="domain" description="Secretin/TonB short N-terminal" evidence="9">
    <location>
        <begin position="53"/>
        <end position="101"/>
    </location>
</feature>
<gene>
    <name evidence="10" type="primary">pilQ_1</name>
    <name evidence="10" type="ORF">AQUSIP_19820</name>
</gene>
<dbReference type="InterPro" id="IPR038591">
    <property type="entry name" value="NolW-like_sf"/>
</dbReference>
<evidence type="ECO:0000256" key="2">
    <source>
        <dbReference type="ARBA" id="ARBA00022448"/>
    </source>
</evidence>
<dbReference type="GO" id="GO:0009306">
    <property type="term" value="P:protein secretion"/>
    <property type="evidence" value="ECO:0007669"/>
    <property type="project" value="InterPro"/>
</dbReference>
<evidence type="ECO:0000256" key="8">
    <source>
        <dbReference type="SAM" id="SignalP"/>
    </source>
</evidence>
<dbReference type="OrthoDB" id="9779724at2"/>
<evidence type="ECO:0000256" key="6">
    <source>
        <dbReference type="RuleBase" id="RU004003"/>
    </source>
</evidence>
<evidence type="ECO:0000256" key="7">
    <source>
        <dbReference type="RuleBase" id="RU004004"/>
    </source>
</evidence>
<dbReference type="Gene3D" id="3.30.1370.130">
    <property type="match status" value="1"/>
</dbReference>
<evidence type="ECO:0000256" key="4">
    <source>
        <dbReference type="ARBA" id="ARBA00023136"/>
    </source>
</evidence>
<evidence type="ECO:0000313" key="11">
    <source>
        <dbReference type="Proteomes" id="UP000324194"/>
    </source>
</evidence>
<reference evidence="10 11" key="1">
    <citation type="submission" date="2019-08" db="EMBL/GenBank/DDBJ databases">
        <authorList>
            <person name="Guy L."/>
        </authorList>
    </citation>
    <scope>NUCLEOTIDE SEQUENCE [LARGE SCALE GENOMIC DNA]</scope>
    <source>
        <strain evidence="10 11">SGT-108</strain>
    </source>
</reference>
<keyword evidence="5" id="KW-0998">Cell outer membrane</keyword>
<evidence type="ECO:0000259" key="9">
    <source>
        <dbReference type="SMART" id="SM00965"/>
    </source>
</evidence>
<keyword evidence="11" id="KW-1185">Reference proteome</keyword>
<feature type="signal peptide" evidence="8">
    <location>
        <begin position="1"/>
        <end position="21"/>
    </location>
</feature>
<dbReference type="AlphaFoldDB" id="A0A5E4PJM6"/>